<dbReference type="EMBL" id="CAUYUJ010008635">
    <property type="protein sequence ID" value="CAK0824505.1"/>
    <property type="molecule type" value="Genomic_DNA"/>
</dbReference>
<feature type="non-terminal residue" evidence="1">
    <location>
        <position position="249"/>
    </location>
</feature>
<evidence type="ECO:0000313" key="2">
    <source>
        <dbReference type="Proteomes" id="UP001189429"/>
    </source>
</evidence>
<protein>
    <submittedName>
        <fullName evidence="1">Uncharacterized protein</fullName>
    </submittedName>
</protein>
<sequence>MDVSVLLRVGLDELCWTAVSAGRRAAAAFYHSGYGTVELAGRDFVESWFLATKPGNPFFVRWRDLFCELLRGRTEVGTMLRRTRRWTYSSQVHGLLDHPLYQGLSLEGLDRLNKEFSAADMDFREYLAIHAMCHRMLETLPEARAQWRDAWQLTDAAHTAFLVQAAAAAAGLPVAALLLGEGPVGAGALAALGGPPPLLKLRTPDHAALSGLPARALLDGRHLLGQLLSGAGGAAEGGDQRPCAPARAE</sequence>
<proteinExistence type="predicted"/>
<gene>
    <name evidence="1" type="ORF">PCOR1329_LOCUS24896</name>
</gene>
<evidence type="ECO:0000313" key="1">
    <source>
        <dbReference type="EMBL" id="CAK0824505.1"/>
    </source>
</evidence>
<name>A0ABN9RYM0_9DINO</name>
<comment type="caution">
    <text evidence="1">The sequence shown here is derived from an EMBL/GenBank/DDBJ whole genome shotgun (WGS) entry which is preliminary data.</text>
</comment>
<dbReference type="Proteomes" id="UP001189429">
    <property type="component" value="Unassembled WGS sequence"/>
</dbReference>
<organism evidence="1 2">
    <name type="scientific">Prorocentrum cordatum</name>
    <dbReference type="NCBI Taxonomy" id="2364126"/>
    <lineage>
        <taxon>Eukaryota</taxon>
        <taxon>Sar</taxon>
        <taxon>Alveolata</taxon>
        <taxon>Dinophyceae</taxon>
        <taxon>Prorocentrales</taxon>
        <taxon>Prorocentraceae</taxon>
        <taxon>Prorocentrum</taxon>
    </lineage>
</organism>
<reference evidence="1" key="1">
    <citation type="submission" date="2023-10" db="EMBL/GenBank/DDBJ databases">
        <authorList>
            <person name="Chen Y."/>
            <person name="Shah S."/>
            <person name="Dougan E. K."/>
            <person name="Thang M."/>
            <person name="Chan C."/>
        </authorList>
    </citation>
    <scope>NUCLEOTIDE SEQUENCE [LARGE SCALE GENOMIC DNA]</scope>
</reference>
<accession>A0ABN9RYM0</accession>
<keyword evidence="2" id="KW-1185">Reference proteome</keyword>